<feature type="transmembrane region" description="Helical" evidence="1">
    <location>
        <begin position="118"/>
        <end position="146"/>
    </location>
</feature>
<feature type="transmembrane region" description="Helical" evidence="1">
    <location>
        <begin position="242"/>
        <end position="267"/>
    </location>
</feature>
<evidence type="ECO:0000313" key="3">
    <source>
        <dbReference type="Proteomes" id="UP000199427"/>
    </source>
</evidence>
<keyword evidence="1" id="KW-0472">Membrane</keyword>
<dbReference type="OrthoDB" id="1751619at2"/>
<keyword evidence="1" id="KW-1133">Transmembrane helix</keyword>
<dbReference type="AlphaFoldDB" id="A0A1H9FEN2"/>
<dbReference type="RefSeq" id="WP_091773372.1">
    <property type="nucleotide sequence ID" value="NZ_CAESCL010000040.1"/>
</dbReference>
<feature type="transmembrane region" description="Helical" evidence="1">
    <location>
        <begin position="184"/>
        <end position="205"/>
    </location>
</feature>
<accession>A0A1H9FEN2</accession>
<dbReference type="EMBL" id="FOES01000012">
    <property type="protein sequence ID" value="SEQ36349.1"/>
    <property type="molecule type" value="Genomic_DNA"/>
</dbReference>
<keyword evidence="3" id="KW-1185">Reference proteome</keyword>
<feature type="transmembrane region" description="Helical" evidence="1">
    <location>
        <begin position="217"/>
        <end position="236"/>
    </location>
</feature>
<gene>
    <name evidence="2" type="ORF">SAMN05216362_1124</name>
</gene>
<evidence type="ECO:0008006" key="4">
    <source>
        <dbReference type="Google" id="ProtNLM"/>
    </source>
</evidence>
<protein>
    <recommendedName>
        <fullName evidence="4">ABC-2 family transporter protein</fullName>
    </recommendedName>
</protein>
<dbReference type="Proteomes" id="UP000199427">
    <property type="component" value="Unassembled WGS sequence"/>
</dbReference>
<organism evidence="2 3">
    <name type="scientific">Piscibacillus halophilus</name>
    <dbReference type="NCBI Taxonomy" id="571933"/>
    <lineage>
        <taxon>Bacteria</taxon>
        <taxon>Bacillati</taxon>
        <taxon>Bacillota</taxon>
        <taxon>Bacilli</taxon>
        <taxon>Bacillales</taxon>
        <taxon>Bacillaceae</taxon>
        <taxon>Piscibacillus</taxon>
    </lineage>
</organism>
<sequence length="278" mass="31847">MKNFLKLTNFEFNRMSKLLFVLMGFVFLVQMIGVFYEVLSYKSRINQLITEAHMTQEQAINSIGQLSFDTIMYNMFFLGPVFISVGAILFYIFLIWYRDWLGKNTFIYRLLMLPTERLNIYFSKLATILMSTLCLVAFQFVALLLERAVFKMMLPEEFRVDTLLTILLENFPLTYLILPKSIDGFFIIYGAGAISVALIFTIILLERSYRMKGIVLGVLYAIASIVLVVAPGVINFELLPNAYLYEIEVIAISGAIAIVIGLVSILISRKLLNDRIRV</sequence>
<proteinExistence type="predicted"/>
<evidence type="ECO:0000256" key="1">
    <source>
        <dbReference type="SAM" id="Phobius"/>
    </source>
</evidence>
<evidence type="ECO:0000313" key="2">
    <source>
        <dbReference type="EMBL" id="SEQ36349.1"/>
    </source>
</evidence>
<reference evidence="2 3" key="1">
    <citation type="submission" date="2016-10" db="EMBL/GenBank/DDBJ databases">
        <authorList>
            <person name="de Groot N.N."/>
        </authorList>
    </citation>
    <scope>NUCLEOTIDE SEQUENCE [LARGE SCALE GENOMIC DNA]</scope>
    <source>
        <strain evidence="2 3">DSM 21633</strain>
    </source>
</reference>
<dbReference type="STRING" id="571933.SAMN05216362_1124"/>
<feature type="transmembrane region" description="Helical" evidence="1">
    <location>
        <begin position="20"/>
        <end position="39"/>
    </location>
</feature>
<keyword evidence="1" id="KW-0812">Transmembrane</keyword>
<name>A0A1H9FEN2_9BACI</name>
<feature type="transmembrane region" description="Helical" evidence="1">
    <location>
        <begin position="75"/>
        <end position="98"/>
    </location>
</feature>